<keyword evidence="7" id="KW-0472">Membrane</keyword>
<dbReference type="SUPFAM" id="SSF52309">
    <property type="entry name" value="N-(deoxy)ribosyltransferase-like"/>
    <property type="match status" value="1"/>
</dbReference>
<dbReference type="GO" id="GO:0016849">
    <property type="term" value="F:phosphorus-oxygen lyase activity"/>
    <property type="evidence" value="ECO:0007669"/>
    <property type="project" value="TreeGrafter"/>
</dbReference>
<evidence type="ECO:0000313" key="8">
    <source>
        <dbReference type="EMBL" id="SBP36851.1"/>
    </source>
</evidence>
<evidence type="ECO:0000256" key="3">
    <source>
        <dbReference type="ARBA" id="ARBA00022679"/>
    </source>
</evidence>
<evidence type="ECO:0000256" key="7">
    <source>
        <dbReference type="SAM" id="Phobius"/>
    </source>
</evidence>
<keyword evidence="6" id="KW-1015">Disulfide bond</keyword>
<keyword evidence="3" id="KW-0808">Transferase</keyword>
<keyword evidence="5" id="KW-0520">NAD</keyword>
<organism evidence="8">
    <name type="scientific">Iconisemion striatum</name>
    <dbReference type="NCBI Taxonomy" id="60296"/>
    <lineage>
        <taxon>Eukaryota</taxon>
        <taxon>Metazoa</taxon>
        <taxon>Chordata</taxon>
        <taxon>Craniata</taxon>
        <taxon>Vertebrata</taxon>
        <taxon>Euteleostomi</taxon>
        <taxon>Actinopterygii</taxon>
        <taxon>Neopterygii</taxon>
        <taxon>Teleostei</taxon>
        <taxon>Neoteleostei</taxon>
        <taxon>Acanthomorphata</taxon>
        <taxon>Ovalentaria</taxon>
        <taxon>Atherinomorphae</taxon>
        <taxon>Cyprinodontiformes</taxon>
        <taxon>Nothobranchiidae</taxon>
        <taxon>Iconisemion</taxon>
    </lineage>
</organism>
<protein>
    <recommendedName>
        <fullName evidence="2">ADP-ribosyl cyclase/cyclic ADP-ribose hydrolase</fullName>
        <ecNumber evidence="2">3.2.2.6</ecNumber>
    </recommendedName>
</protein>
<feature type="transmembrane region" description="Helical" evidence="7">
    <location>
        <begin position="16"/>
        <end position="38"/>
    </location>
</feature>
<dbReference type="InterPro" id="IPR003193">
    <property type="entry name" value="ADP-ribosyl_cyclase"/>
</dbReference>
<evidence type="ECO:0000256" key="1">
    <source>
        <dbReference type="ARBA" id="ARBA00005406"/>
    </source>
</evidence>
<evidence type="ECO:0000256" key="6">
    <source>
        <dbReference type="ARBA" id="ARBA00023157"/>
    </source>
</evidence>
<dbReference type="Gene3D" id="3.40.50.720">
    <property type="entry name" value="NAD(P)-binding Rossmann-like Domain"/>
    <property type="match status" value="1"/>
</dbReference>
<reference evidence="8" key="1">
    <citation type="submission" date="2016-05" db="EMBL/GenBank/DDBJ databases">
        <authorList>
            <person name="Lavstsen T."/>
            <person name="Jespersen J.S."/>
        </authorList>
    </citation>
    <scope>NUCLEOTIDE SEQUENCE</scope>
    <source>
        <tissue evidence="8">Brain</tissue>
    </source>
</reference>
<gene>
    <name evidence="8" type="primary">BST1</name>
</gene>
<dbReference type="EC" id="3.2.2.6" evidence="2"/>
<dbReference type="EMBL" id="HADW01009904">
    <property type="protein sequence ID" value="SBP11304.1"/>
    <property type="molecule type" value="Transcribed_RNA"/>
</dbReference>
<keyword evidence="7" id="KW-1133">Transmembrane helix</keyword>
<accession>A0A1A7Z3D3</accession>
<dbReference type="GO" id="GO:0016740">
    <property type="term" value="F:transferase activity"/>
    <property type="evidence" value="ECO:0007669"/>
    <property type="project" value="UniProtKB-KW"/>
</dbReference>
<dbReference type="GO" id="GO:0030890">
    <property type="term" value="P:positive regulation of B cell proliferation"/>
    <property type="evidence" value="ECO:0007669"/>
    <property type="project" value="TreeGrafter"/>
</dbReference>
<name>A0A1A7Z3D3_9TELE</name>
<evidence type="ECO:0000256" key="4">
    <source>
        <dbReference type="ARBA" id="ARBA00022801"/>
    </source>
</evidence>
<dbReference type="Gene3D" id="1.20.82.10">
    <property type="entry name" value="ADP Ribosyl Cyclase, Chain A, domain 1"/>
    <property type="match status" value="1"/>
</dbReference>
<dbReference type="AlphaFoldDB" id="A0A1A7Z3D3"/>
<dbReference type="PANTHER" id="PTHR10912">
    <property type="entry name" value="ADP-RIBOSYL CYCLASE"/>
    <property type="match status" value="1"/>
</dbReference>
<dbReference type="GO" id="GO:0005886">
    <property type="term" value="C:plasma membrane"/>
    <property type="evidence" value="ECO:0007669"/>
    <property type="project" value="TreeGrafter"/>
</dbReference>
<comment type="similarity">
    <text evidence="1">Belongs to the ADP-ribosyl cyclase family.</text>
</comment>
<sequence>MERGEVSDVRKRRNKWVIPLVLVVLILLITIVVLGVTLSGSQSAGLKTDFLNRCQKFKEYNCQDVWNTFKQAFVNRDPCNVSENAYDPLIAAVPFKRLCNRTIFWSKTKKAVHELTRRTECLQTMEDTVLGSILDNLNWCGKKGSEETFTTGCPEWNECVNNSVRSFWGRASAGFAEAACGDVSVMLNGSISTPFNPSSVFASIEVPRINATKVKSLNVVLVTNSVTNCSDGSLQNLKTKLDQRIVYTCKEVTESQITDCGAQLEKTCGRCW</sequence>
<dbReference type="Pfam" id="PF02267">
    <property type="entry name" value="Rib_hydrolayse"/>
    <property type="match status" value="1"/>
</dbReference>
<keyword evidence="4" id="KW-0378">Hydrolase</keyword>
<proteinExistence type="inferred from homology"/>
<keyword evidence="7" id="KW-0812">Transmembrane</keyword>
<reference evidence="8" key="2">
    <citation type="submission" date="2016-06" db="EMBL/GenBank/DDBJ databases">
        <title>The genome of a short-lived fish provides insights into sex chromosome evolution and the genetic control of aging.</title>
        <authorList>
            <person name="Reichwald K."/>
            <person name="Felder M."/>
            <person name="Petzold A."/>
            <person name="Koch P."/>
            <person name="Groth M."/>
            <person name="Platzer M."/>
        </authorList>
    </citation>
    <scope>NUCLEOTIDE SEQUENCE</scope>
    <source>
        <tissue evidence="8">Brain</tissue>
    </source>
</reference>
<dbReference type="GO" id="GO:0061809">
    <property type="term" value="F:NAD+ nucleosidase activity, cyclic ADP-ribose generating"/>
    <property type="evidence" value="ECO:0007669"/>
    <property type="project" value="UniProtKB-EC"/>
</dbReference>
<evidence type="ECO:0000256" key="2">
    <source>
        <dbReference type="ARBA" id="ARBA00011982"/>
    </source>
</evidence>
<dbReference type="PANTHER" id="PTHR10912:SF9">
    <property type="entry name" value="ADP-RIBOSYL CYCLASE_CYCLIC ADP-RIBOSE HYDROLASE"/>
    <property type="match status" value="1"/>
</dbReference>
<evidence type="ECO:0000256" key="5">
    <source>
        <dbReference type="ARBA" id="ARBA00023027"/>
    </source>
</evidence>
<dbReference type="EMBL" id="HADX01014619">
    <property type="protein sequence ID" value="SBP36851.1"/>
    <property type="molecule type" value="Transcribed_RNA"/>
</dbReference>